<evidence type="ECO:0000313" key="9">
    <source>
        <dbReference type="EMBL" id="KAJ1731498.1"/>
    </source>
</evidence>
<dbReference type="PRINTS" id="PR00625">
    <property type="entry name" value="JDOMAIN"/>
</dbReference>
<dbReference type="GO" id="GO:0051087">
    <property type="term" value="F:protein-folding chaperone binding"/>
    <property type="evidence" value="ECO:0007669"/>
    <property type="project" value="TreeGrafter"/>
</dbReference>
<dbReference type="CDD" id="cd06257">
    <property type="entry name" value="DnaJ"/>
    <property type="match status" value="1"/>
</dbReference>
<dbReference type="Pfam" id="PF00226">
    <property type="entry name" value="DnaJ"/>
    <property type="match status" value="1"/>
</dbReference>
<comment type="subcellular location">
    <subcellularLocation>
        <location evidence="1">Endoplasmic reticulum</location>
    </subcellularLocation>
</comment>
<dbReference type="InterPro" id="IPR011990">
    <property type="entry name" value="TPR-like_helical_dom_sf"/>
</dbReference>
<evidence type="ECO:0000256" key="2">
    <source>
        <dbReference type="ARBA" id="ARBA00022729"/>
    </source>
</evidence>
<comment type="caution">
    <text evidence="9">The sequence shown here is derived from an EMBL/GenBank/DDBJ whole genome shotgun (WGS) entry which is preliminary data.</text>
</comment>
<gene>
    <name evidence="9" type="ORF">LPJ61_002506</name>
</gene>
<dbReference type="Pfam" id="PF14559">
    <property type="entry name" value="TPR_19"/>
    <property type="match status" value="1"/>
</dbReference>
<dbReference type="PANTHER" id="PTHR44140:SF2">
    <property type="entry name" value="LD25575P"/>
    <property type="match status" value="1"/>
</dbReference>
<keyword evidence="10" id="KW-1185">Reference proteome</keyword>
<feature type="region of interest" description="Disordered" evidence="6">
    <location>
        <begin position="471"/>
        <end position="490"/>
    </location>
</feature>
<evidence type="ECO:0000256" key="4">
    <source>
        <dbReference type="PROSITE-ProRule" id="PRU00339"/>
    </source>
</evidence>
<evidence type="ECO:0000256" key="1">
    <source>
        <dbReference type="ARBA" id="ARBA00004240"/>
    </source>
</evidence>
<keyword evidence="4" id="KW-0802">TPR repeat</keyword>
<dbReference type="InterPro" id="IPR036869">
    <property type="entry name" value="J_dom_sf"/>
</dbReference>
<evidence type="ECO:0000256" key="5">
    <source>
        <dbReference type="SAM" id="Coils"/>
    </source>
</evidence>
<dbReference type="AlphaFoldDB" id="A0A9W7YCD0"/>
<keyword evidence="3" id="KW-0256">Endoplasmic reticulum</keyword>
<feature type="coiled-coil region" evidence="5">
    <location>
        <begin position="362"/>
        <end position="406"/>
    </location>
</feature>
<dbReference type="Gene3D" id="1.10.287.110">
    <property type="entry name" value="DnaJ domain"/>
    <property type="match status" value="1"/>
</dbReference>
<dbReference type="InterPro" id="IPR019734">
    <property type="entry name" value="TPR_rpt"/>
</dbReference>
<evidence type="ECO:0000256" key="3">
    <source>
        <dbReference type="ARBA" id="ARBA00022824"/>
    </source>
</evidence>
<feature type="chain" id="PRO_5040932460" description="J domain-containing protein" evidence="7">
    <location>
        <begin position="23"/>
        <end position="529"/>
    </location>
</feature>
<organism evidence="9 10">
    <name type="scientific">Coemansia biformis</name>
    <dbReference type="NCBI Taxonomy" id="1286918"/>
    <lineage>
        <taxon>Eukaryota</taxon>
        <taxon>Fungi</taxon>
        <taxon>Fungi incertae sedis</taxon>
        <taxon>Zoopagomycota</taxon>
        <taxon>Kickxellomycotina</taxon>
        <taxon>Kickxellomycetes</taxon>
        <taxon>Kickxellales</taxon>
        <taxon>Kickxellaceae</taxon>
        <taxon>Coemansia</taxon>
    </lineage>
</organism>
<feature type="domain" description="J" evidence="8">
    <location>
        <begin position="407"/>
        <end position="475"/>
    </location>
</feature>
<evidence type="ECO:0000259" key="8">
    <source>
        <dbReference type="PROSITE" id="PS50076"/>
    </source>
</evidence>
<accession>A0A9W7YCD0</accession>
<keyword evidence="2 7" id="KW-0732">Signal</keyword>
<dbReference type="SUPFAM" id="SSF46565">
    <property type="entry name" value="Chaperone J-domain"/>
    <property type="match status" value="1"/>
</dbReference>
<dbReference type="PANTHER" id="PTHR44140">
    <property type="entry name" value="LD25575P"/>
    <property type="match status" value="1"/>
</dbReference>
<sequence length="529" mass="58235">MQCRLLTSTAVLAILVLALVSAEERTTQEYLDEANALLQRGKYSSAIQSYDAAIARDPQNYLTYFKRATTLLSINRHASAVRDFSRAISLKSDFDQAYYQRARAYVKEGSYSLAEDDLHRIADPHARLAAKTKELGETIAQAQEADRLLARVLGKRQGEWHGECVKAATTLVRISPLSTSALKARGSCRVAAGDLEGAGADLGRLVRIHPGDLETQHMLADLHFLALDEREQGLERVRACLRSDPDNKQCKATHGRLRELGRKLDKLAKDRAKAKWNTCNRAVAPLSGKGGLLAEVDGMYAEFAAGAEIPATAPSRLATHLAGIACEGYSHTKRWDSALAHCGRVLSAEPDDADALGFQFDAQLESDQLDQAQATLGRLEKAADGRQRAQERRMQLERKRRVASRKDYYKILGVSRDVAPAEIKRAYRKLAHQWHPDRYRGDLPKEQVESRMADINQAYELLMDEEARARYDQGHDPNDPTGGGAGGGFGGFGSPFVFQQGEGRPVFFQQGGAGGGGKQFSFQFGGFPF</sequence>
<protein>
    <recommendedName>
        <fullName evidence="8">J domain-containing protein</fullName>
    </recommendedName>
</protein>
<dbReference type="EMBL" id="JANBOI010000322">
    <property type="protein sequence ID" value="KAJ1731498.1"/>
    <property type="molecule type" value="Genomic_DNA"/>
</dbReference>
<evidence type="ECO:0000256" key="7">
    <source>
        <dbReference type="SAM" id="SignalP"/>
    </source>
</evidence>
<evidence type="ECO:0000313" key="10">
    <source>
        <dbReference type="Proteomes" id="UP001143981"/>
    </source>
</evidence>
<dbReference type="GO" id="GO:0034975">
    <property type="term" value="P:protein folding in endoplasmic reticulum"/>
    <property type="evidence" value="ECO:0007669"/>
    <property type="project" value="TreeGrafter"/>
</dbReference>
<feature type="compositionally biased region" description="Gly residues" evidence="6">
    <location>
        <begin position="481"/>
        <end position="490"/>
    </location>
</feature>
<dbReference type="GO" id="GO:0005783">
    <property type="term" value="C:endoplasmic reticulum"/>
    <property type="evidence" value="ECO:0007669"/>
    <property type="project" value="UniProtKB-SubCell"/>
</dbReference>
<reference evidence="9" key="1">
    <citation type="submission" date="2022-07" db="EMBL/GenBank/DDBJ databases">
        <title>Phylogenomic reconstructions and comparative analyses of Kickxellomycotina fungi.</title>
        <authorList>
            <person name="Reynolds N.K."/>
            <person name="Stajich J.E."/>
            <person name="Barry K."/>
            <person name="Grigoriev I.V."/>
            <person name="Crous P."/>
            <person name="Smith M.E."/>
        </authorList>
    </citation>
    <scope>NUCLEOTIDE SEQUENCE</scope>
    <source>
        <strain evidence="9">BCRC 34381</strain>
    </source>
</reference>
<name>A0A9W7YCD0_9FUNG</name>
<evidence type="ECO:0000256" key="6">
    <source>
        <dbReference type="SAM" id="MobiDB-lite"/>
    </source>
</evidence>
<proteinExistence type="predicted"/>
<feature type="signal peptide" evidence="7">
    <location>
        <begin position="1"/>
        <end position="22"/>
    </location>
</feature>
<keyword evidence="5" id="KW-0175">Coiled coil</keyword>
<dbReference type="InterPro" id="IPR001623">
    <property type="entry name" value="DnaJ_domain"/>
</dbReference>
<dbReference type="Gene3D" id="1.25.40.10">
    <property type="entry name" value="Tetratricopeptide repeat domain"/>
    <property type="match status" value="1"/>
</dbReference>
<feature type="repeat" description="TPR" evidence="4">
    <location>
        <begin position="27"/>
        <end position="60"/>
    </location>
</feature>
<dbReference type="OrthoDB" id="1726119at2759"/>
<dbReference type="Pfam" id="PF13432">
    <property type="entry name" value="TPR_16"/>
    <property type="match status" value="1"/>
</dbReference>
<dbReference type="PROSITE" id="PS50076">
    <property type="entry name" value="DNAJ_2"/>
    <property type="match status" value="1"/>
</dbReference>
<dbReference type="SMART" id="SM00271">
    <property type="entry name" value="DnaJ"/>
    <property type="match status" value="1"/>
</dbReference>
<dbReference type="GO" id="GO:0051787">
    <property type="term" value="F:misfolded protein binding"/>
    <property type="evidence" value="ECO:0007669"/>
    <property type="project" value="TreeGrafter"/>
</dbReference>
<dbReference type="PROSITE" id="PS50005">
    <property type="entry name" value="TPR"/>
    <property type="match status" value="1"/>
</dbReference>
<dbReference type="Proteomes" id="UP001143981">
    <property type="component" value="Unassembled WGS sequence"/>
</dbReference>
<dbReference type="SMART" id="SM00028">
    <property type="entry name" value="TPR"/>
    <property type="match status" value="5"/>
</dbReference>
<dbReference type="InterPro" id="IPR051727">
    <property type="entry name" value="DnaJ_C3_Co-chaperones"/>
</dbReference>
<dbReference type="SUPFAM" id="SSF48452">
    <property type="entry name" value="TPR-like"/>
    <property type="match status" value="2"/>
</dbReference>